<dbReference type="EMBL" id="MN739240">
    <property type="protein sequence ID" value="QHS95116.1"/>
    <property type="molecule type" value="Genomic_DNA"/>
</dbReference>
<dbReference type="AlphaFoldDB" id="A0A6C0BSD7"/>
<evidence type="ECO:0000313" key="1">
    <source>
        <dbReference type="EMBL" id="QHS95116.1"/>
    </source>
</evidence>
<sequence>MTKLKIHIYYIIYMYNMDLDDQHTKKESCRSFYKYTNIPISESILKQRKWREKQINIFYKSGRPIYEGFRDNKHLFYKTSRGYYVGLY</sequence>
<organism evidence="1">
    <name type="scientific">viral metagenome</name>
    <dbReference type="NCBI Taxonomy" id="1070528"/>
    <lineage>
        <taxon>unclassified sequences</taxon>
        <taxon>metagenomes</taxon>
        <taxon>organismal metagenomes</taxon>
    </lineage>
</organism>
<reference evidence="1" key="1">
    <citation type="journal article" date="2020" name="Nature">
        <title>Giant virus diversity and host interactions through global metagenomics.</title>
        <authorList>
            <person name="Schulz F."/>
            <person name="Roux S."/>
            <person name="Paez-Espino D."/>
            <person name="Jungbluth S."/>
            <person name="Walsh D.A."/>
            <person name="Denef V.J."/>
            <person name="McMahon K.D."/>
            <person name="Konstantinidis K.T."/>
            <person name="Eloe-Fadrosh E.A."/>
            <person name="Kyrpides N.C."/>
            <person name="Woyke T."/>
        </authorList>
    </citation>
    <scope>NUCLEOTIDE SEQUENCE</scope>
    <source>
        <strain evidence="1">GVMAG-M-3300018428-16</strain>
    </source>
</reference>
<proteinExistence type="predicted"/>
<protein>
    <submittedName>
        <fullName evidence="1">Uncharacterized protein</fullName>
    </submittedName>
</protein>
<accession>A0A6C0BSD7</accession>
<name>A0A6C0BSD7_9ZZZZ</name>